<dbReference type="Pfam" id="PF11617">
    <property type="entry name" value="Cu-binding_MopE"/>
    <property type="match status" value="2"/>
</dbReference>
<reference evidence="3" key="1">
    <citation type="submission" date="2022-10" db="EMBL/GenBank/DDBJ databases">
        <title>The WGS of Solirubrobacter sp. CPCC 204708.</title>
        <authorList>
            <person name="Jiang Z."/>
        </authorList>
    </citation>
    <scope>NUCLEOTIDE SEQUENCE</scope>
    <source>
        <strain evidence="3">CPCC 204708</strain>
    </source>
</reference>
<feature type="region of interest" description="Disordered" evidence="1">
    <location>
        <begin position="401"/>
        <end position="489"/>
    </location>
</feature>
<feature type="signal peptide" evidence="2">
    <location>
        <begin position="1"/>
        <end position="20"/>
    </location>
</feature>
<evidence type="ECO:0000313" key="4">
    <source>
        <dbReference type="Proteomes" id="UP001147700"/>
    </source>
</evidence>
<evidence type="ECO:0000256" key="2">
    <source>
        <dbReference type="SAM" id="SignalP"/>
    </source>
</evidence>
<dbReference type="Gene3D" id="3.30.420.430">
    <property type="match status" value="1"/>
</dbReference>
<evidence type="ECO:0000313" key="3">
    <source>
        <dbReference type="EMBL" id="MDA0141086.1"/>
    </source>
</evidence>
<feature type="chain" id="PRO_5046075559" evidence="2">
    <location>
        <begin position="21"/>
        <end position="612"/>
    </location>
</feature>
<gene>
    <name evidence="3" type="ORF">OJ962_26550</name>
</gene>
<dbReference type="EMBL" id="JAPCID010000050">
    <property type="protein sequence ID" value="MDA0141086.1"/>
    <property type="molecule type" value="Genomic_DNA"/>
</dbReference>
<keyword evidence="4" id="KW-1185">Reference proteome</keyword>
<proteinExistence type="predicted"/>
<dbReference type="Gene3D" id="2.60.40.10">
    <property type="entry name" value="Immunoglobulins"/>
    <property type="match status" value="1"/>
</dbReference>
<name>A0ABT4RR80_9ACTN</name>
<keyword evidence="2" id="KW-0732">Signal</keyword>
<dbReference type="Proteomes" id="UP001147700">
    <property type="component" value="Unassembled WGS sequence"/>
</dbReference>
<evidence type="ECO:0000256" key="1">
    <source>
        <dbReference type="SAM" id="MobiDB-lite"/>
    </source>
</evidence>
<accession>A0ABT4RR80</accession>
<dbReference type="RefSeq" id="WP_202952460.1">
    <property type="nucleotide sequence ID" value="NZ_JAPCID010000050.1"/>
</dbReference>
<dbReference type="InterPro" id="IPR021655">
    <property type="entry name" value="Put_metal-bd"/>
</dbReference>
<organism evidence="3 4">
    <name type="scientific">Solirubrobacter deserti</name>
    <dbReference type="NCBI Taxonomy" id="2282478"/>
    <lineage>
        <taxon>Bacteria</taxon>
        <taxon>Bacillati</taxon>
        <taxon>Actinomycetota</taxon>
        <taxon>Thermoleophilia</taxon>
        <taxon>Solirubrobacterales</taxon>
        <taxon>Solirubrobacteraceae</taxon>
        <taxon>Solirubrobacter</taxon>
    </lineage>
</organism>
<protein>
    <submittedName>
        <fullName evidence="3">Metal-binding motif-containing protein</fullName>
    </submittedName>
</protein>
<dbReference type="InterPro" id="IPR013783">
    <property type="entry name" value="Ig-like_fold"/>
</dbReference>
<sequence length="612" mass="64804">MLRRLPVIAVLLLLSLNATARAGTITVRSDPPGAGTITGDAYVYSPRGGGSWSRVLNCGITCTAPLSTVHVCTGPEDDRTCQDEPTAVRMRAAAKAGWTFNSWSGCVVRSDGYCHTDGGEESTLDVIARFTDTGAPDVELAPQAPGDRLASQPWRFTATASDNSGAVSVTFAVGDRTITDPHPPFDAEFIGFDAPSVVVTATASDAAGNSRVSSQTYLVDRTPPAVSIVRGPALSATGTAEVVFAYDDKEAAAVRCRIDADPYDACTSLSQRTHRAERIADGEHVFEVAAEDAYGNVRVARHTFRVDTTPPETAIPVGHGHGIETSQTDAYFEFASSEAGRFECRLDTAPFAACAAKLTLSGLADGPHTLEVRAVDVAGHRDPTPATRTWTITADLDRDGFRAGQDCDDADPAVHPSAPEVPANGRDENCDGVDTQAPPAPPPPPPSRDRDEDGYNVPQDCDDADATVNPGARDAPGDAADEDCSGSPEPWPVLRSYVRMPVQWAARDPRSNVLRLELTDLPRGTVVTVSCASRKRGVCPYKSRRHTAARAGTLVVRKPFGARRLPAGTRIEITAQPREAIGLVVSFVLRAGAVPKRTERCLAPGATKPSAC</sequence>
<comment type="caution">
    <text evidence="3">The sequence shown here is derived from an EMBL/GenBank/DDBJ whole genome shotgun (WGS) entry which is preliminary data.</text>
</comment>